<organism evidence="12 13">
    <name type="scientific">Ensete ventricosum</name>
    <name type="common">Abyssinian banana</name>
    <name type="synonym">Musa ensete</name>
    <dbReference type="NCBI Taxonomy" id="4639"/>
    <lineage>
        <taxon>Eukaryota</taxon>
        <taxon>Viridiplantae</taxon>
        <taxon>Streptophyta</taxon>
        <taxon>Embryophyta</taxon>
        <taxon>Tracheophyta</taxon>
        <taxon>Spermatophyta</taxon>
        <taxon>Magnoliopsida</taxon>
        <taxon>Liliopsida</taxon>
        <taxon>Zingiberales</taxon>
        <taxon>Musaceae</taxon>
        <taxon>Ensete</taxon>
    </lineage>
</organism>
<evidence type="ECO:0000256" key="10">
    <source>
        <dbReference type="SAM" id="MobiDB-lite"/>
    </source>
</evidence>
<dbReference type="SUPFAM" id="SSF51344">
    <property type="entry name" value="Epsilon subunit of F1F0-ATP synthase N-terminal domain"/>
    <property type="match status" value="1"/>
</dbReference>
<feature type="domain" description="ATP synthase F1 complex delta/epsilon subunit N-terminal" evidence="11">
    <location>
        <begin position="217"/>
        <end position="274"/>
    </location>
</feature>
<evidence type="ECO:0000256" key="6">
    <source>
        <dbReference type="ARBA" id="ARBA00022946"/>
    </source>
</evidence>
<evidence type="ECO:0000256" key="9">
    <source>
        <dbReference type="ARBA" id="ARBA00023136"/>
    </source>
</evidence>
<evidence type="ECO:0000256" key="8">
    <source>
        <dbReference type="ARBA" id="ARBA00023128"/>
    </source>
</evidence>
<dbReference type="Gene3D" id="1.20.5.440">
    <property type="entry name" value="ATP synthase delta/epsilon subunit, C-terminal domain"/>
    <property type="match status" value="1"/>
</dbReference>
<evidence type="ECO:0000313" key="12">
    <source>
        <dbReference type="EMBL" id="RRT70479.1"/>
    </source>
</evidence>
<keyword evidence="8" id="KW-0496">Mitochondrion</keyword>
<evidence type="ECO:0000256" key="7">
    <source>
        <dbReference type="ARBA" id="ARBA00023065"/>
    </source>
</evidence>
<keyword evidence="5" id="KW-0999">Mitochondrion inner membrane</keyword>
<evidence type="ECO:0000259" key="11">
    <source>
        <dbReference type="Pfam" id="PF02823"/>
    </source>
</evidence>
<dbReference type="AlphaFoldDB" id="A0A427A2J2"/>
<reference evidence="12 13" key="1">
    <citation type="journal article" date="2014" name="Agronomy (Basel)">
        <title>A Draft Genome Sequence for Ensete ventricosum, the Drought-Tolerant Tree Against Hunger.</title>
        <authorList>
            <person name="Harrison J."/>
            <person name="Moore K.A."/>
            <person name="Paszkiewicz K."/>
            <person name="Jones T."/>
            <person name="Grant M."/>
            <person name="Ambacheew D."/>
            <person name="Muzemil S."/>
            <person name="Studholme D.J."/>
        </authorList>
    </citation>
    <scope>NUCLEOTIDE SEQUENCE [LARGE SCALE GENOMIC DNA]</scope>
</reference>
<dbReference type="Pfam" id="PF02823">
    <property type="entry name" value="ATP-synt_DE_N"/>
    <property type="match status" value="1"/>
</dbReference>
<keyword evidence="7" id="KW-0406">Ion transport</keyword>
<dbReference type="PANTHER" id="PTHR13822:SF7">
    <property type="entry name" value="ATP SYNTHASE SUBUNIT DELTA, MITOCHONDRIAL"/>
    <property type="match status" value="1"/>
</dbReference>
<dbReference type="GO" id="GO:0046933">
    <property type="term" value="F:proton-transporting ATP synthase activity, rotational mechanism"/>
    <property type="evidence" value="ECO:0007669"/>
    <property type="project" value="InterPro"/>
</dbReference>
<dbReference type="InterPro" id="IPR001469">
    <property type="entry name" value="ATP_synth_F1_dsu/esu"/>
</dbReference>
<dbReference type="CDD" id="cd12152">
    <property type="entry name" value="F1-ATPase_delta"/>
    <property type="match status" value="1"/>
</dbReference>
<accession>A0A427A2J2</accession>
<dbReference type="PANTHER" id="PTHR13822">
    <property type="entry name" value="ATP SYNTHASE DELTA/EPSILON CHAIN"/>
    <property type="match status" value="1"/>
</dbReference>
<protein>
    <recommendedName>
        <fullName evidence="11">ATP synthase F1 complex delta/epsilon subunit N-terminal domain-containing protein</fullName>
    </recommendedName>
</protein>
<dbReference type="InterPro" id="IPR036771">
    <property type="entry name" value="ATPsynth_dsu/esu_N"/>
</dbReference>
<keyword evidence="4" id="KW-0375">Hydrogen ion transport</keyword>
<dbReference type="HAMAP" id="MF_00530">
    <property type="entry name" value="ATP_synth_epsil_bac"/>
    <property type="match status" value="1"/>
</dbReference>
<proteinExistence type="inferred from homology"/>
<comment type="subcellular location">
    <subcellularLocation>
        <location evidence="1">Mitochondrion inner membrane</location>
    </subcellularLocation>
</comment>
<feature type="region of interest" description="Disordered" evidence="10">
    <location>
        <begin position="87"/>
        <end position="108"/>
    </location>
</feature>
<gene>
    <name evidence="12" type="ORF">B296_00021025</name>
</gene>
<dbReference type="GO" id="GO:0005743">
    <property type="term" value="C:mitochondrial inner membrane"/>
    <property type="evidence" value="ECO:0007669"/>
    <property type="project" value="UniProtKB-SubCell"/>
</dbReference>
<keyword evidence="3" id="KW-0813">Transport</keyword>
<evidence type="ECO:0000256" key="2">
    <source>
        <dbReference type="ARBA" id="ARBA00005712"/>
    </source>
</evidence>
<dbReference type="Gene3D" id="2.60.15.10">
    <property type="entry name" value="F0F1 ATP synthase delta/epsilon subunit, N-terminal"/>
    <property type="match status" value="1"/>
</dbReference>
<evidence type="ECO:0000313" key="13">
    <source>
        <dbReference type="Proteomes" id="UP000287651"/>
    </source>
</evidence>
<dbReference type="EMBL" id="AMZH03004002">
    <property type="protein sequence ID" value="RRT70479.1"/>
    <property type="molecule type" value="Genomic_DNA"/>
</dbReference>
<evidence type="ECO:0000256" key="4">
    <source>
        <dbReference type="ARBA" id="ARBA00022781"/>
    </source>
</evidence>
<name>A0A427A2J2_ENSVE</name>
<keyword evidence="6" id="KW-0809">Transit peptide</keyword>
<dbReference type="GO" id="GO:0045259">
    <property type="term" value="C:proton-transporting ATP synthase complex"/>
    <property type="evidence" value="ECO:0007669"/>
    <property type="project" value="InterPro"/>
</dbReference>
<dbReference type="Proteomes" id="UP000287651">
    <property type="component" value="Unassembled WGS sequence"/>
</dbReference>
<dbReference type="FunFam" id="1.20.5.440:FF:000003">
    <property type="entry name" value="ATP synthase subunit delta"/>
    <property type="match status" value="1"/>
</dbReference>
<comment type="caution">
    <text evidence="12">The sequence shown here is derived from an EMBL/GenBank/DDBJ whole genome shotgun (WGS) entry which is preliminary data.</text>
</comment>
<sequence>MDPALVCSFLGAHEINQQERLFSCLVLRLRTADLDPEESPNVYITLSDPLSLSLSLHRLPHINRASEIEWAQRPTMYRQASRLLTRALSGGGRRSTAPSRPFSTDLPAAPSEDTAFVEAWRKVAPNIDPPKTPLAFMKPRPPTPSSIPSKLTVNFVLPYQSEISNKEKSPNLKRNLTIVDCPNQEFVSKFYVEEQQFDKKFSAVRQRLKEEFGENPLVDMVIVPATTGQMGVLPGHVSTIAELKPGVLSVHEGNEVTKYFVSSGFAFVHANSVTDIVAVEAVPVDRIDPSLVQKGLADFTQKLNSATTDLEKAEAQIGVDVHSALNAALSG</sequence>
<keyword evidence="9" id="KW-0472">Membrane</keyword>
<dbReference type="InterPro" id="IPR020546">
    <property type="entry name" value="ATP_synth_F1_dsu/esu_N"/>
</dbReference>
<evidence type="ECO:0000256" key="5">
    <source>
        <dbReference type="ARBA" id="ARBA00022792"/>
    </source>
</evidence>
<evidence type="ECO:0000256" key="1">
    <source>
        <dbReference type="ARBA" id="ARBA00004273"/>
    </source>
</evidence>
<evidence type="ECO:0000256" key="3">
    <source>
        <dbReference type="ARBA" id="ARBA00022448"/>
    </source>
</evidence>
<comment type="similarity">
    <text evidence="2">Belongs to the ATPase epsilon chain family.</text>
</comment>